<keyword evidence="4 5" id="KW-0648">Protein biosynthesis</keyword>
<dbReference type="EMBL" id="CAJVRM010000755">
    <property type="protein sequence ID" value="CAG8984277.1"/>
    <property type="molecule type" value="Genomic_DNA"/>
</dbReference>
<dbReference type="GO" id="GO:0050567">
    <property type="term" value="F:glutaminyl-tRNA synthase (glutamine-hydrolyzing) activity"/>
    <property type="evidence" value="ECO:0007669"/>
    <property type="project" value="UniProtKB-UniRule"/>
</dbReference>
<feature type="compositionally biased region" description="Basic and acidic residues" evidence="6">
    <location>
        <begin position="507"/>
        <end position="520"/>
    </location>
</feature>
<dbReference type="Gene3D" id="3.90.1300.10">
    <property type="entry name" value="Amidase signature (AS) domain"/>
    <property type="match status" value="1"/>
</dbReference>
<dbReference type="HAMAP" id="MF_00120">
    <property type="entry name" value="GatA"/>
    <property type="match status" value="1"/>
</dbReference>
<keyword evidence="2 5" id="KW-0547">Nucleotide-binding</keyword>
<evidence type="ECO:0000256" key="5">
    <source>
        <dbReference type="HAMAP-Rule" id="MF_03150"/>
    </source>
</evidence>
<feature type="active site" description="Charge relay system" evidence="5">
    <location>
        <position position="17"/>
    </location>
</feature>
<accession>A0A9N9M4V1</accession>
<sequence length="618" mass="67694">MSAWLVPSLRFRCLAIKDNIVTASYPTTCGSKLLQDYQSPFGAWVTPAINKRCTVPITGKTKLDEFGMGSHSQNSSSGSVVFEFGGESLSPGGSSGGSALAVADPAVPGVVAFGTDTGGSVRLPAAYTGVVGFKPSYGILSRHGVVPYANSLDTVGILARNVGAAASLLSFSRDCDTRDPSTLSEESRDRAHKVRAEARPGKRGADQLNIDPLSHRKRVLRYQQSGFSGMRIGVPVEYNIKELAPEVKQAWHEALWLLEQHGCTIVPISLPSTKHALSAYYVIAPAEASSNLAKYDGVRYGTRRGQSDAIGKVLYSHTRGSFGEEVKRRILLGSYTLSSDAIDNYFIKAQKVRRLVQRDFDRVFAIPNPLRDSTQYDLSDMDESILLQDKLGPPQVEFIVCPTTPTTSPTLESLSKQTPVDSYMNDVFTVPASLAGLPAIGIPFNQLANSPRIDKPIGIQIIGQYSDDVQVLAVADTLISLQKLKSLKEESTHEVEEARLPVPTNHFEGHSGHLRVDPKPSIRHRGNAPRGLRGVRYHDVGPHHRPKGWAKGNLLPRVRTVKHDYWRRENDTYNSKNGNRPSIRWWKVRGRTSPKRVPEISTTLAKWEDDLSGGGSKP</sequence>
<feature type="compositionally biased region" description="Basic and acidic residues" evidence="6">
    <location>
        <begin position="176"/>
        <end position="205"/>
    </location>
</feature>
<feature type="region of interest" description="Disordered" evidence="6">
    <location>
        <begin position="176"/>
        <end position="208"/>
    </location>
</feature>
<evidence type="ECO:0000256" key="1">
    <source>
        <dbReference type="ARBA" id="ARBA00022598"/>
    </source>
</evidence>
<feature type="active site" description="Charge relay system" evidence="5">
    <location>
        <position position="94"/>
    </location>
</feature>
<dbReference type="PANTHER" id="PTHR11895">
    <property type="entry name" value="TRANSAMIDASE"/>
    <property type="match status" value="1"/>
</dbReference>
<keyword evidence="9" id="KW-1185">Reference proteome</keyword>
<keyword evidence="3 5" id="KW-0067">ATP-binding</keyword>
<feature type="active site" description="Acyl-ester intermediate" evidence="5">
    <location>
        <position position="120"/>
    </location>
</feature>
<evidence type="ECO:0000313" key="9">
    <source>
        <dbReference type="Proteomes" id="UP000701801"/>
    </source>
</evidence>
<name>A0A9N9M4V1_9HELO</name>
<dbReference type="Proteomes" id="UP000701801">
    <property type="component" value="Unassembled WGS sequence"/>
</dbReference>
<dbReference type="GO" id="GO:0030956">
    <property type="term" value="C:glutamyl-tRNA(Gln) amidotransferase complex"/>
    <property type="evidence" value="ECO:0007669"/>
    <property type="project" value="UniProtKB-UniRule"/>
</dbReference>
<comment type="subunit">
    <text evidence="5">Subunit of the heterotrimeric GatCAB amidotransferase (AdT) complex, composed of A, B and C subunits.</text>
</comment>
<dbReference type="AlphaFoldDB" id="A0A9N9M4V1"/>
<evidence type="ECO:0000256" key="2">
    <source>
        <dbReference type="ARBA" id="ARBA00022741"/>
    </source>
</evidence>
<feature type="domain" description="Amidase" evidence="7">
    <location>
        <begin position="14"/>
        <end position="472"/>
    </location>
</feature>
<evidence type="ECO:0000256" key="3">
    <source>
        <dbReference type="ARBA" id="ARBA00022840"/>
    </source>
</evidence>
<dbReference type="GO" id="GO:0070681">
    <property type="term" value="P:glutaminyl-tRNAGln biosynthesis via transamidation"/>
    <property type="evidence" value="ECO:0007669"/>
    <property type="project" value="UniProtKB-UniRule"/>
</dbReference>
<dbReference type="GO" id="GO:0005524">
    <property type="term" value="F:ATP binding"/>
    <property type="evidence" value="ECO:0007669"/>
    <property type="project" value="UniProtKB-KW"/>
</dbReference>
<dbReference type="Pfam" id="PF01425">
    <property type="entry name" value="Amidase"/>
    <property type="match status" value="1"/>
</dbReference>
<dbReference type="InterPro" id="IPR000120">
    <property type="entry name" value="Amidase"/>
</dbReference>
<dbReference type="InterPro" id="IPR036928">
    <property type="entry name" value="AS_sf"/>
</dbReference>
<organism evidence="8 9">
    <name type="scientific">Hymenoscyphus albidus</name>
    <dbReference type="NCBI Taxonomy" id="595503"/>
    <lineage>
        <taxon>Eukaryota</taxon>
        <taxon>Fungi</taxon>
        <taxon>Dikarya</taxon>
        <taxon>Ascomycota</taxon>
        <taxon>Pezizomycotina</taxon>
        <taxon>Leotiomycetes</taxon>
        <taxon>Helotiales</taxon>
        <taxon>Helotiaceae</taxon>
        <taxon>Hymenoscyphus</taxon>
    </lineage>
</organism>
<proteinExistence type="inferred from homology"/>
<protein>
    <recommendedName>
        <fullName evidence="5">Glutamyl-tRNA(Gln) amidotransferase subunit A, mitochondrial</fullName>
        <shortName evidence="5">Glu-AdT subunit A</shortName>
        <ecNumber evidence="5">6.3.5.7</ecNumber>
    </recommendedName>
</protein>
<evidence type="ECO:0000256" key="4">
    <source>
        <dbReference type="ARBA" id="ARBA00022917"/>
    </source>
</evidence>
<keyword evidence="1 5" id="KW-0436">Ligase</keyword>
<dbReference type="EC" id="6.3.5.7" evidence="5"/>
<comment type="caution">
    <text evidence="8">The sequence shown here is derived from an EMBL/GenBank/DDBJ whole genome shotgun (WGS) entry which is preliminary data.</text>
</comment>
<comment type="function">
    <text evidence="5">Allows the formation of correctly charged Gln-tRNA(Gln) through the transamidation of misacylated Glu-tRNA(Gln) in the mitochondria. The reaction takes place in the presence of glutamine and ATP through an activated gamma-phospho-Glu-tRNA(Gln).</text>
</comment>
<dbReference type="OrthoDB" id="421993at2759"/>
<dbReference type="GO" id="GO:0032543">
    <property type="term" value="P:mitochondrial translation"/>
    <property type="evidence" value="ECO:0007669"/>
    <property type="project" value="UniProtKB-UniRule"/>
</dbReference>
<dbReference type="PANTHER" id="PTHR11895:SF7">
    <property type="entry name" value="GLUTAMYL-TRNA(GLN) AMIDOTRANSFERASE SUBUNIT A, MITOCHONDRIAL"/>
    <property type="match status" value="1"/>
</dbReference>
<evidence type="ECO:0000256" key="6">
    <source>
        <dbReference type="SAM" id="MobiDB-lite"/>
    </source>
</evidence>
<comment type="subcellular location">
    <subcellularLocation>
        <location evidence="5">Mitochondrion</location>
    </subcellularLocation>
</comment>
<feature type="region of interest" description="Disordered" evidence="6">
    <location>
        <begin position="503"/>
        <end position="535"/>
    </location>
</feature>
<dbReference type="InterPro" id="IPR004412">
    <property type="entry name" value="GatA"/>
</dbReference>
<reference evidence="8" key="1">
    <citation type="submission" date="2021-07" db="EMBL/GenBank/DDBJ databases">
        <authorList>
            <person name="Durling M."/>
        </authorList>
    </citation>
    <scope>NUCLEOTIDE SEQUENCE</scope>
</reference>
<comment type="similarity">
    <text evidence="5">Belongs to the amidase family. GatA subfamily.</text>
</comment>
<dbReference type="InterPro" id="IPR023631">
    <property type="entry name" value="Amidase_dom"/>
</dbReference>
<evidence type="ECO:0000259" key="7">
    <source>
        <dbReference type="Pfam" id="PF01425"/>
    </source>
</evidence>
<evidence type="ECO:0000313" key="8">
    <source>
        <dbReference type="EMBL" id="CAG8984277.1"/>
    </source>
</evidence>
<keyword evidence="5" id="KW-0496">Mitochondrion</keyword>
<dbReference type="GO" id="GO:0005739">
    <property type="term" value="C:mitochondrion"/>
    <property type="evidence" value="ECO:0007669"/>
    <property type="project" value="UniProtKB-SubCell"/>
</dbReference>
<comment type="catalytic activity">
    <reaction evidence="5">
        <text>L-glutamyl-tRNA(Gln) + L-glutamine + ATP + H2O = L-glutaminyl-tRNA(Gln) + L-glutamate + ADP + phosphate + H(+)</text>
        <dbReference type="Rhea" id="RHEA:17521"/>
        <dbReference type="Rhea" id="RHEA-COMP:9681"/>
        <dbReference type="Rhea" id="RHEA-COMP:9684"/>
        <dbReference type="ChEBI" id="CHEBI:15377"/>
        <dbReference type="ChEBI" id="CHEBI:15378"/>
        <dbReference type="ChEBI" id="CHEBI:29985"/>
        <dbReference type="ChEBI" id="CHEBI:30616"/>
        <dbReference type="ChEBI" id="CHEBI:43474"/>
        <dbReference type="ChEBI" id="CHEBI:58359"/>
        <dbReference type="ChEBI" id="CHEBI:78520"/>
        <dbReference type="ChEBI" id="CHEBI:78521"/>
        <dbReference type="ChEBI" id="CHEBI:456216"/>
        <dbReference type="EC" id="6.3.5.7"/>
    </reaction>
</comment>
<dbReference type="SUPFAM" id="SSF75304">
    <property type="entry name" value="Amidase signature (AS) enzymes"/>
    <property type="match status" value="1"/>
</dbReference>
<gene>
    <name evidence="8" type="ORF">HYALB_00010702</name>
</gene>